<gene>
    <name evidence="1" type="ORF">RFI_38065</name>
</gene>
<comment type="caution">
    <text evidence="1">The sequence shown here is derived from an EMBL/GenBank/DDBJ whole genome shotgun (WGS) entry which is preliminary data.</text>
</comment>
<sequence length="136" mass="16282">MKLKEGQLDNVFQCLINGLFDEKEEEYNRKNCAQLLGKLSMKWNEQQLNDAFNSLKFMLNEEKLSGKQFVNAFKYFISRFNCGEYIYNDKYANLLEEIAQRLDEKQMNIELNYFMDKLMTDMNIKIFVSSAFKYLK</sequence>
<name>X6LE92_RETFI</name>
<evidence type="ECO:0000313" key="1">
    <source>
        <dbReference type="EMBL" id="ETN99416.1"/>
    </source>
</evidence>
<evidence type="ECO:0000313" key="2">
    <source>
        <dbReference type="Proteomes" id="UP000023152"/>
    </source>
</evidence>
<dbReference type="SUPFAM" id="SSF48371">
    <property type="entry name" value="ARM repeat"/>
    <property type="match status" value="1"/>
</dbReference>
<organism evidence="1 2">
    <name type="scientific">Reticulomyxa filosa</name>
    <dbReference type="NCBI Taxonomy" id="46433"/>
    <lineage>
        <taxon>Eukaryota</taxon>
        <taxon>Sar</taxon>
        <taxon>Rhizaria</taxon>
        <taxon>Retaria</taxon>
        <taxon>Foraminifera</taxon>
        <taxon>Monothalamids</taxon>
        <taxon>Reticulomyxidae</taxon>
        <taxon>Reticulomyxa</taxon>
    </lineage>
</organism>
<dbReference type="Proteomes" id="UP000023152">
    <property type="component" value="Unassembled WGS sequence"/>
</dbReference>
<protein>
    <submittedName>
        <fullName evidence="1">Uncharacterized protein</fullName>
    </submittedName>
</protein>
<dbReference type="EMBL" id="ASPP01044024">
    <property type="protein sequence ID" value="ETN99416.1"/>
    <property type="molecule type" value="Genomic_DNA"/>
</dbReference>
<accession>X6LE92</accession>
<dbReference type="InterPro" id="IPR016024">
    <property type="entry name" value="ARM-type_fold"/>
</dbReference>
<proteinExistence type="predicted"/>
<dbReference type="AlphaFoldDB" id="X6LE92"/>
<reference evidence="1 2" key="1">
    <citation type="journal article" date="2013" name="Curr. Biol.">
        <title>The Genome of the Foraminiferan Reticulomyxa filosa.</title>
        <authorList>
            <person name="Glockner G."/>
            <person name="Hulsmann N."/>
            <person name="Schleicher M."/>
            <person name="Noegel A.A."/>
            <person name="Eichinger L."/>
            <person name="Gallinger C."/>
            <person name="Pawlowski J."/>
            <person name="Sierra R."/>
            <person name="Euteneuer U."/>
            <person name="Pillet L."/>
            <person name="Moustafa A."/>
            <person name="Platzer M."/>
            <person name="Groth M."/>
            <person name="Szafranski K."/>
            <person name="Schliwa M."/>
        </authorList>
    </citation>
    <scope>NUCLEOTIDE SEQUENCE [LARGE SCALE GENOMIC DNA]</scope>
</reference>
<keyword evidence="2" id="KW-1185">Reference proteome</keyword>